<dbReference type="Proteomes" id="UP001145742">
    <property type="component" value="Unassembled WGS sequence"/>
</dbReference>
<sequence length="96" mass="10846">MFVDDLDEEIKCTVSKFTGDTKLVGSVHLLEGRRALQRDRDRLDRWAKAKGMRGNKAKCWVLSLGHNHPMQGYMLGAEWLESSPEEKELGVLVSSS</sequence>
<evidence type="ECO:0000313" key="2">
    <source>
        <dbReference type="Proteomes" id="UP001145742"/>
    </source>
</evidence>
<comment type="caution">
    <text evidence="1">The sequence shown here is derived from an EMBL/GenBank/DDBJ whole genome shotgun (WGS) entry which is preliminary data.</text>
</comment>
<keyword evidence="2" id="KW-1185">Reference proteome</keyword>
<accession>A0ABQ9DWJ1</accession>
<proteinExistence type="predicted"/>
<protein>
    <submittedName>
        <fullName evidence="1">Rna-directed dna polymerase from mobile element jockey-like</fullName>
    </submittedName>
</protein>
<gene>
    <name evidence="1" type="ORF">WISP_14619</name>
</gene>
<dbReference type="PANTHER" id="PTHR33332">
    <property type="entry name" value="REVERSE TRANSCRIPTASE DOMAIN-CONTAINING PROTEIN"/>
    <property type="match status" value="1"/>
</dbReference>
<organism evidence="1 2">
    <name type="scientific">Willisornis vidua</name>
    <name type="common">Xingu scale-backed antbird</name>
    <dbReference type="NCBI Taxonomy" id="1566151"/>
    <lineage>
        <taxon>Eukaryota</taxon>
        <taxon>Metazoa</taxon>
        <taxon>Chordata</taxon>
        <taxon>Craniata</taxon>
        <taxon>Vertebrata</taxon>
        <taxon>Euteleostomi</taxon>
        <taxon>Archelosauria</taxon>
        <taxon>Archosauria</taxon>
        <taxon>Dinosauria</taxon>
        <taxon>Saurischia</taxon>
        <taxon>Theropoda</taxon>
        <taxon>Coelurosauria</taxon>
        <taxon>Aves</taxon>
        <taxon>Neognathae</taxon>
        <taxon>Neoaves</taxon>
        <taxon>Telluraves</taxon>
        <taxon>Australaves</taxon>
        <taxon>Passeriformes</taxon>
        <taxon>Thamnophilidae</taxon>
        <taxon>Willisornis</taxon>
    </lineage>
</organism>
<evidence type="ECO:0000313" key="1">
    <source>
        <dbReference type="EMBL" id="KAJ7426569.1"/>
    </source>
</evidence>
<reference evidence="1" key="1">
    <citation type="submission" date="2019-10" db="EMBL/GenBank/DDBJ databases">
        <authorList>
            <person name="Soares A.E.R."/>
            <person name="Aleixo A."/>
            <person name="Schneider P."/>
            <person name="Miyaki C.Y."/>
            <person name="Schneider M.P."/>
            <person name="Mello C."/>
            <person name="Vasconcelos A.T.R."/>
        </authorList>
    </citation>
    <scope>NUCLEOTIDE SEQUENCE</scope>
    <source>
        <tissue evidence="1">Muscle</tissue>
    </source>
</reference>
<dbReference type="EMBL" id="WHWB01032195">
    <property type="protein sequence ID" value="KAJ7426569.1"/>
    <property type="molecule type" value="Genomic_DNA"/>
</dbReference>
<name>A0ABQ9DWJ1_9PASS</name>